<evidence type="ECO:0000259" key="1">
    <source>
        <dbReference type="Pfam" id="PF01521"/>
    </source>
</evidence>
<dbReference type="AlphaFoldDB" id="A0A401FN91"/>
<dbReference type="InterPro" id="IPR035903">
    <property type="entry name" value="HesB-like_dom_sf"/>
</dbReference>
<evidence type="ECO:0000313" key="2">
    <source>
        <dbReference type="EMBL" id="GAY73850.1"/>
    </source>
</evidence>
<comment type="caution">
    <text evidence="2">The sequence shown here is derived from an EMBL/GenBank/DDBJ whole genome shotgun (WGS) entry which is preliminary data.</text>
</comment>
<accession>A0A401FN91</accession>
<dbReference type="EMBL" id="BEXA01000004">
    <property type="protein sequence ID" value="GAY73850.1"/>
    <property type="molecule type" value="Genomic_DNA"/>
</dbReference>
<name>A0A401FN91_9LACO</name>
<protein>
    <recommendedName>
        <fullName evidence="1">Core domain-containing protein</fullName>
    </recommendedName>
</protein>
<dbReference type="Proteomes" id="UP000286974">
    <property type="component" value="Unassembled WGS sequence"/>
</dbReference>
<gene>
    <name evidence="2" type="ORF">NBRC111893_1996</name>
</gene>
<dbReference type="OrthoDB" id="2187371at2"/>
<dbReference type="InterPro" id="IPR000361">
    <property type="entry name" value="ATAP_core_dom"/>
</dbReference>
<evidence type="ECO:0000313" key="3">
    <source>
        <dbReference type="Proteomes" id="UP000286974"/>
    </source>
</evidence>
<keyword evidence="3" id="KW-1185">Reference proteome</keyword>
<reference evidence="2 3" key="1">
    <citation type="submission" date="2017-11" db="EMBL/GenBank/DDBJ databases">
        <title>Draft Genome Sequence of Lactobacillus curieae NBRC 111893 isolated from Koso, a Japanese sugar-Vegetable Fermented Beverage.</title>
        <authorList>
            <person name="Chiou T.Y."/>
            <person name="Oshima K."/>
            <person name="Suda W."/>
            <person name="Hattori M."/>
            <person name="Takahashi T."/>
        </authorList>
    </citation>
    <scope>NUCLEOTIDE SEQUENCE [LARGE SCALE GENOMIC DNA]</scope>
    <source>
        <strain evidence="2 3">NBRC111893</strain>
    </source>
</reference>
<proteinExistence type="predicted"/>
<dbReference type="RefSeq" id="WP_160114465.1">
    <property type="nucleotide sequence ID" value="NZ_BEXA01000004.1"/>
</dbReference>
<dbReference type="Gene3D" id="2.60.300.12">
    <property type="entry name" value="HesB-like domain"/>
    <property type="match status" value="1"/>
</dbReference>
<dbReference type="SUPFAM" id="SSF89360">
    <property type="entry name" value="HesB-like domain"/>
    <property type="match status" value="1"/>
</dbReference>
<dbReference type="Pfam" id="PF01521">
    <property type="entry name" value="Fe-S_biosyn"/>
    <property type="match status" value="1"/>
</dbReference>
<organism evidence="2 3">
    <name type="scientific">Lentilactobacillus kosonis</name>
    <dbReference type="NCBI Taxonomy" id="2810561"/>
    <lineage>
        <taxon>Bacteria</taxon>
        <taxon>Bacillati</taxon>
        <taxon>Bacillota</taxon>
        <taxon>Bacilli</taxon>
        <taxon>Lactobacillales</taxon>
        <taxon>Lactobacillaceae</taxon>
        <taxon>Lentilactobacillus</taxon>
    </lineage>
</organism>
<feature type="domain" description="Core" evidence="1">
    <location>
        <begin position="1"/>
        <end position="109"/>
    </location>
</feature>
<sequence>MKLFVKDAAAKVLSERAAGYPILNLILDDGSNKYSNLGGSCAIGDSFQIVAASETDDDFSNMLESNTDFIFFSSKEELTFWGNGLTLDFKGSQFILKDDSGMLDSAVRFSIADEQQPLSKQEMIKMSQMIC</sequence>